<evidence type="ECO:0000313" key="1">
    <source>
        <dbReference type="EMBL" id="MDU8993296.1"/>
    </source>
</evidence>
<proteinExistence type="predicted"/>
<sequence>MLDYTVRHRFTVRLDRANGTGWQPLSKKLHGALPGGEKAIALYLPLFAAVAAHYEAVPLAPRGLIIRRPWVRVPPASPVQVSHLRKRSFLGVGASTLPERTESAAREFNGTCNGRSSCSPDLHEWVESWCA</sequence>
<dbReference type="EMBL" id="JARAKF010000001">
    <property type="protein sequence ID" value="MDU8993296.1"/>
    <property type="molecule type" value="Genomic_DNA"/>
</dbReference>
<dbReference type="Pfam" id="PF13558">
    <property type="entry name" value="SbcC_Walker_B"/>
    <property type="match status" value="1"/>
</dbReference>
<keyword evidence="2" id="KW-1185">Reference proteome</keyword>
<name>A0ABU3UHA3_9ACTN</name>
<dbReference type="Proteomes" id="UP001257627">
    <property type="component" value="Unassembled WGS sequence"/>
</dbReference>
<organism evidence="1 2">
    <name type="scientific">Streptomyces mirabilis</name>
    <dbReference type="NCBI Taxonomy" id="68239"/>
    <lineage>
        <taxon>Bacteria</taxon>
        <taxon>Bacillati</taxon>
        <taxon>Actinomycetota</taxon>
        <taxon>Actinomycetes</taxon>
        <taxon>Kitasatosporales</taxon>
        <taxon>Streptomycetaceae</taxon>
        <taxon>Streptomyces</taxon>
    </lineage>
</organism>
<comment type="caution">
    <text evidence="1">The sequence shown here is derived from an EMBL/GenBank/DDBJ whole genome shotgun (WGS) entry which is preliminary data.</text>
</comment>
<accession>A0ABU3UHA3</accession>
<protein>
    <submittedName>
        <fullName evidence="1">SbcC/MukB-like Walker B domain-containing protein</fullName>
    </submittedName>
</protein>
<dbReference type="RefSeq" id="WP_240362966.1">
    <property type="nucleotide sequence ID" value="NZ_CP107955.1"/>
</dbReference>
<evidence type="ECO:0000313" key="2">
    <source>
        <dbReference type="Proteomes" id="UP001257627"/>
    </source>
</evidence>
<gene>
    <name evidence="1" type="ORF">PU648_13230</name>
</gene>
<reference evidence="1 2" key="1">
    <citation type="submission" date="2023-02" db="EMBL/GenBank/DDBJ databases">
        <authorList>
            <person name="Maleckis M."/>
        </authorList>
    </citation>
    <scope>NUCLEOTIDE SEQUENCE [LARGE SCALE GENOMIC DNA]</scope>
    <source>
        <strain evidence="1 2">P8-A2</strain>
    </source>
</reference>